<evidence type="ECO:0000313" key="3">
    <source>
        <dbReference type="Proteomes" id="UP001215598"/>
    </source>
</evidence>
<evidence type="ECO:0000256" key="1">
    <source>
        <dbReference type="SAM" id="MobiDB-lite"/>
    </source>
</evidence>
<reference evidence="2" key="1">
    <citation type="submission" date="2023-03" db="EMBL/GenBank/DDBJ databases">
        <title>Massive genome expansion in bonnet fungi (Mycena s.s.) driven by repeated elements and novel gene families across ecological guilds.</title>
        <authorList>
            <consortium name="Lawrence Berkeley National Laboratory"/>
            <person name="Harder C.B."/>
            <person name="Miyauchi S."/>
            <person name="Viragh M."/>
            <person name="Kuo A."/>
            <person name="Thoen E."/>
            <person name="Andreopoulos B."/>
            <person name="Lu D."/>
            <person name="Skrede I."/>
            <person name="Drula E."/>
            <person name="Henrissat B."/>
            <person name="Morin E."/>
            <person name="Kohler A."/>
            <person name="Barry K."/>
            <person name="LaButti K."/>
            <person name="Morin E."/>
            <person name="Salamov A."/>
            <person name="Lipzen A."/>
            <person name="Mereny Z."/>
            <person name="Hegedus B."/>
            <person name="Baldrian P."/>
            <person name="Stursova M."/>
            <person name="Weitz H."/>
            <person name="Taylor A."/>
            <person name="Grigoriev I.V."/>
            <person name="Nagy L.G."/>
            <person name="Martin F."/>
            <person name="Kauserud H."/>
        </authorList>
    </citation>
    <scope>NUCLEOTIDE SEQUENCE</scope>
    <source>
        <strain evidence="2">CBHHK182m</strain>
    </source>
</reference>
<feature type="region of interest" description="Disordered" evidence="1">
    <location>
        <begin position="519"/>
        <end position="546"/>
    </location>
</feature>
<dbReference type="Proteomes" id="UP001215598">
    <property type="component" value="Unassembled WGS sequence"/>
</dbReference>
<protein>
    <submittedName>
        <fullName evidence="2">Uncharacterized protein</fullName>
    </submittedName>
</protein>
<evidence type="ECO:0000313" key="2">
    <source>
        <dbReference type="EMBL" id="KAJ7716426.1"/>
    </source>
</evidence>
<proteinExistence type="predicted"/>
<accession>A0AAD7MGK7</accession>
<keyword evidence="3" id="KW-1185">Reference proteome</keyword>
<feature type="compositionally biased region" description="Pro residues" evidence="1">
    <location>
        <begin position="520"/>
        <end position="532"/>
    </location>
</feature>
<name>A0AAD7MGK7_9AGAR</name>
<comment type="caution">
    <text evidence="2">The sequence shown here is derived from an EMBL/GenBank/DDBJ whole genome shotgun (WGS) entry which is preliminary data.</text>
</comment>
<dbReference type="AlphaFoldDB" id="A0AAD7MGK7"/>
<dbReference type="SUPFAM" id="SSF52047">
    <property type="entry name" value="RNI-like"/>
    <property type="match status" value="1"/>
</dbReference>
<organism evidence="2 3">
    <name type="scientific">Mycena metata</name>
    <dbReference type="NCBI Taxonomy" id="1033252"/>
    <lineage>
        <taxon>Eukaryota</taxon>
        <taxon>Fungi</taxon>
        <taxon>Dikarya</taxon>
        <taxon>Basidiomycota</taxon>
        <taxon>Agaricomycotina</taxon>
        <taxon>Agaricomycetes</taxon>
        <taxon>Agaricomycetidae</taxon>
        <taxon>Agaricales</taxon>
        <taxon>Marasmiineae</taxon>
        <taxon>Mycenaceae</taxon>
        <taxon>Mycena</taxon>
    </lineage>
</organism>
<gene>
    <name evidence="2" type="ORF">B0H16DRAFT_1801365</name>
</gene>
<sequence length="552" mass="62563">MAAIRFLHGLWGYFVNPRTFARTVLQFLQRFIAWTTPSSPHVPLTLVTLPTDVLQLVLGLLYDPWVRDEERGRYDHETCKGRCLIPLSHCCQYLRGQTLPWIFREVYSWDRSDNSIWPDTLWPFFRVVHIRDRSTRHPGDIVLPPAIYDALPMLSSMTQITLRLNKPVPVDLLRALSLAPRLTSLQIHQARFDGTYDYSSQSFSTLDNLLICIAGFQGVLRSDDIDRASEVSNVVAFLGTLSLSLTALQISGDLLPPAFISLPWPRLCIFTITDHTPTPYIAVPDLVSRMPVLRGLAILYSADLSRNREAGDIFPPFMLGTADKRTLTSRSPFLGSVTLSNMDSTDFIFAQLPLALLRVFPGEDHPPSLWPAPLTHTTALFALEHTSHLTELAELSLTLDDFARAPLIYRIAAVFPQLRLLELEHAAYLYSGRLCPDVRDPAILEALQQFPLLTRLRISLNFMDRQSDPETPQRRAAHWLLEGLPNLRTVAFSWERVWWVYGFDMVVWREWDRSVLLRAPSPPSSPPSPDPPIIEGIPIPPWELDGPAEVIA</sequence>
<dbReference type="EMBL" id="JARKIB010000291">
    <property type="protein sequence ID" value="KAJ7716426.1"/>
    <property type="molecule type" value="Genomic_DNA"/>
</dbReference>